<evidence type="ECO:0000256" key="3">
    <source>
        <dbReference type="ARBA" id="ARBA00022741"/>
    </source>
</evidence>
<evidence type="ECO:0000256" key="1">
    <source>
        <dbReference type="ARBA" id="ARBA00006270"/>
    </source>
</evidence>
<keyword evidence="3" id="KW-0547">Nucleotide-binding</keyword>
<dbReference type="SMART" id="SM00174">
    <property type="entry name" value="RHO"/>
    <property type="match status" value="1"/>
</dbReference>
<accession>A0ABP0EDE8</accession>
<dbReference type="CDD" id="cd00154">
    <property type="entry name" value="Rab"/>
    <property type="match status" value="1"/>
</dbReference>
<feature type="region of interest" description="Disordered" evidence="6">
    <location>
        <begin position="58"/>
        <end position="78"/>
    </location>
</feature>
<gene>
    <name evidence="7" type="primary">SEC4</name>
    <name evidence="7" type="ORF">CAAN4_E13278</name>
</gene>
<dbReference type="SUPFAM" id="SSF52540">
    <property type="entry name" value="P-loop containing nucleoside triphosphate hydrolases"/>
    <property type="match status" value="1"/>
</dbReference>
<dbReference type="InterPro" id="IPR027417">
    <property type="entry name" value="P-loop_NTPase"/>
</dbReference>
<evidence type="ECO:0000313" key="8">
    <source>
        <dbReference type="Proteomes" id="UP001497600"/>
    </source>
</evidence>
<dbReference type="PANTHER" id="PTHR47981:SF20">
    <property type="entry name" value="RAS-RELATED PROTEIN RAB-7A"/>
    <property type="match status" value="1"/>
</dbReference>
<evidence type="ECO:0000256" key="2">
    <source>
        <dbReference type="ARBA" id="ARBA00022481"/>
    </source>
</evidence>
<dbReference type="NCBIfam" id="TIGR00231">
    <property type="entry name" value="small_GTP"/>
    <property type="match status" value="1"/>
</dbReference>
<dbReference type="PROSITE" id="PS51421">
    <property type="entry name" value="RAS"/>
    <property type="match status" value="1"/>
</dbReference>
<dbReference type="PRINTS" id="PR00449">
    <property type="entry name" value="RASTRNSFRMNG"/>
</dbReference>
<dbReference type="SMART" id="SM00173">
    <property type="entry name" value="RAS"/>
    <property type="match status" value="1"/>
</dbReference>
<organism evidence="7 8">
    <name type="scientific">[Candida] anglica</name>
    <dbReference type="NCBI Taxonomy" id="148631"/>
    <lineage>
        <taxon>Eukaryota</taxon>
        <taxon>Fungi</taxon>
        <taxon>Dikarya</taxon>
        <taxon>Ascomycota</taxon>
        <taxon>Saccharomycotina</taxon>
        <taxon>Pichiomycetes</taxon>
        <taxon>Debaryomycetaceae</taxon>
        <taxon>Kurtzmaniella</taxon>
    </lineage>
</organism>
<dbReference type="Proteomes" id="UP001497600">
    <property type="component" value="Chromosome E"/>
</dbReference>
<dbReference type="PROSITE" id="PS51420">
    <property type="entry name" value="RHO"/>
    <property type="match status" value="1"/>
</dbReference>
<feature type="compositionally biased region" description="Low complexity" evidence="6">
    <location>
        <begin position="67"/>
        <end position="78"/>
    </location>
</feature>
<evidence type="ECO:0000256" key="5">
    <source>
        <dbReference type="ARBA" id="ARBA00023289"/>
    </source>
</evidence>
<dbReference type="InterPro" id="IPR005225">
    <property type="entry name" value="Small_GTP-bd"/>
</dbReference>
<evidence type="ECO:0000313" key="7">
    <source>
        <dbReference type="EMBL" id="CAK7909117.1"/>
    </source>
</evidence>
<keyword evidence="5" id="KW-0636">Prenylation</keyword>
<protein>
    <submittedName>
        <fullName evidence="7">Ras-related protein Sec4p</fullName>
    </submittedName>
</protein>
<dbReference type="Pfam" id="PF00071">
    <property type="entry name" value="Ras"/>
    <property type="match status" value="1"/>
</dbReference>
<reference evidence="7 8" key="1">
    <citation type="submission" date="2024-01" db="EMBL/GenBank/DDBJ databases">
        <authorList>
            <consortium name="Genoscope - CEA"/>
            <person name="William W."/>
        </authorList>
    </citation>
    <scope>NUCLEOTIDE SEQUENCE [LARGE SCALE GENOMIC DNA]</scope>
    <source>
        <strain evidence="7 8">29B2s-10</strain>
    </source>
</reference>
<keyword evidence="4" id="KW-0342">GTP-binding</keyword>
<dbReference type="EMBL" id="OZ004257">
    <property type="protein sequence ID" value="CAK7909117.1"/>
    <property type="molecule type" value="Genomic_DNA"/>
</dbReference>
<keyword evidence="8" id="KW-1185">Reference proteome</keyword>
<name>A0ABP0EDE8_9ASCO</name>
<keyword evidence="5" id="KW-0449">Lipoprotein</keyword>
<keyword evidence="2" id="KW-0488">Methylation</keyword>
<sequence length="236" mass="26431">MDSNTTSRSIKVVLLGNSGVGKTCLRSQFVHHMFTNAYKATIGGDYLTSTLKVENTADTTATSPLDSQESTEPSSTTTVNLQIWDTAGQERFNSISQAFYRGTDVVVLVYDVSNYESVIALNDWFRRFMEHCHVDRPGVVVVGNKVDKVRVVSKEEVFDILDREQQTQHADSGPRVSDYTKQDDVLEICCKRLEMVQSVFQRVAEVGVRLDDTSRADDSRLVRFDVDVAPVQSKCC</sequence>
<dbReference type="PROSITE" id="PS51419">
    <property type="entry name" value="RAB"/>
    <property type="match status" value="1"/>
</dbReference>
<dbReference type="InterPro" id="IPR001806">
    <property type="entry name" value="Small_GTPase"/>
</dbReference>
<dbReference type="SMART" id="SM00175">
    <property type="entry name" value="RAB"/>
    <property type="match status" value="1"/>
</dbReference>
<proteinExistence type="inferred from homology"/>
<evidence type="ECO:0000256" key="4">
    <source>
        <dbReference type="ARBA" id="ARBA00023134"/>
    </source>
</evidence>
<dbReference type="PANTHER" id="PTHR47981">
    <property type="entry name" value="RAB FAMILY"/>
    <property type="match status" value="1"/>
</dbReference>
<evidence type="ECO:0000256" key="6">
    <source>
        <dbReference type="SAM" id="MobiDB-lite"/>
    </source>
</evidence>
<dbReference type="Gene3D" id="3.40.50.300">
    <property type="entry name" value="P-loop containing nucleotide triphosphate hydrolases"/>
    <property type="match status" value="1"/>
</dbReference>
<comment type="similarity">
    <text evidence="1">Belongs to the small GTPase superfamily. Rab family.</text>
</comment>